<dbReference type="SUPFAM" id="SSF53098">
    <property type="entry name" value="Ribonuclease H-like"/>
    <property type="match status" value="1"/>
</dbReference>
<dbReference type="InterPro" id="IPR012337">
    <property type="entry name" value="RNaseH-like_sf"/>
</dbReference>
<dbReference type="GO" id="GO:0005634">
    <property type="term" value="C:nucleus"/>
    <property type="evidence" value="ECO:0007669"/>
    <property type="project" value="UniProtKB-ARBA"/>
</dbReference>
<dbReference type="GO" id="GO:0003723">
    <property type="term" value="F:RNA binding"/>
    <property type="evidence" value="ECO:0007669"/>
    <property type="project" value="UniProtKB-KW"/>
</dbReference>
<evidence type="ECO:0000256" key="1">
    <source>
        <dbReference type="ARBA" id="ARBA00022884"/>
    </source>
</evidence>
<evidence type="ECO:0000313" key="4">
    <source>
        <dbReference type="EMBL" id="KZO89581.1"/>
    </source>
</evidence>
<keyword evidence="5" id="KW-1185">Reference proteome</keyword>
<dbReference type="InterPro" id="IPR036397">
    <property type="entry name" value="RNaseH_sf"/>
</dbReference>
<evidence type="ECO:0000259" key="3">
    <source>
        <dbReference type="PROSITE" id="PS50994"/>
    </source>
</evidence>
<dbReference type="AlphaFoldDB" id="A0A167FK93"/>
<evidence type="ECO:0000313" key="5">
    <source>
        <dbReference type="Proteomes" id="UP000076738"/>
    </source>
</evidence>
<dbReference type="Gene3D" id="3.30.420.10">
    <property type="entry name" value="Ribonuclease H-like superfamily/Ribonuclease H"/>
    <property type="match status" value="1"/>
</dbReference>
<evidence type="ECO:0000256" key="2">
    <source>
        <dbReference type="SAM" id="MobiDB-lite"/>
    </source>
</evidence>
<proteinExistence type="predicted"/>
<dbReference type="OrthoDB" id="446925at2759"/>
<dbReference type="PANTHER" id="PTHR48475">
    <property type="entry name" value="RIBONUCLEASE H"/>
    <property type="match status" value="1"/>
</dbReference>
<feature type="region of interest" description="Disordered" evidence="2">
    <location>
        <begin position="314"/>
        <end position="336"/>
    </location>
</feature>
<dbReference type="PROSITE" id="PS50994">
    <property type="entry name" value="INTEGRASE"/>
    <property type="match status" value="1"/>
</dbReference>
<feature type="domain" description="Integrase catalytic" evidence="3">
    <location>
        <begin position="76"/>
        <end position="166"/>
    </location>
</feature>
<dbReference type="STRING" id="1330018.A0A167FK93"/>
<dbReference type="InterPro" id="IPR001584">
    <property type="entry name" value="Integrase_cat-core"/>
</dbReference>
<keyword evidence="1" id="KW-0694">RNA-binding</keyword>
<gene>
    <name evidence="4" type="ORF">CALVIDRAFT_547792</name>
</gene>
<dbReference type="PANTHER" id="PTHR48475:SF1">
    <property type="entry name" value="RNASE H TYPE-1 DOMAIN-CONTAINING PROTEIN"/>
    <property type="match status" value="1"/>
</dbReference>
<protein>
    <recommendedName>
        <fullName evidence="3">Integrase catalytic domain-containing protein</fullName>
    </recommendedName>
</protein>
<dbReference type="EMBL" id="KV417380">
    <property type="protein sequence ID" value="KZO89581.1"/>
    <property type="molecule type" value="Genomic_DNA"/>
</dbReference>
<accession>A0A167FK93</accession>
<dbReference type="GO" id="GO:0015074">
    <property type="term" value="P:DNA integration"/>
    <property type="evidence" value="ECO:0007669"/>
    <property type="project" value="InterPro"/>
</dbReference>
<sequence length="336" mass="38032">MNVLRHVHDDIGYKGYRSLPTLSHDVKWYLQTCPECQRQQMQHVHIPPTAQLPSPLFYKAHCDTMFMEVSKGSNQIVTDNGTLWVNAMSTLSAKFGIKAIRISGYKSRANGIVKQSHRSVRESIVKASSHDISRWPEVTPAVFWAERISIHSSTGLSPYYMAHGIHPMLPMDIVEVNFLVPPPDSILSRADMIAYRAQDLTTIAQRILKARQNFANTIRDYDHKPGDLVLLRNSSNDSPLRDKTLPRYIGPYIVAKRNRGGAYILAELDGTPLRYSIAAFRAIPLYARGNMKIDRKKIIESLDNAPYLVEDTETHHLEGELDPAEDEDSEPDFDPP</sequence>
<reference evidence="4 5" key="1">
    <citation type="journal article" date="2016" name="Mol. Biol. Evol.">
        <title>Comparative Genomics of Early-Diverging Mushroom-Forming Fungi Provides Insights into the Origins of Lignocellulose Decay Capabilities.</title>
        <authorList>
            <person name="Nagy L.G."/>
            <person name="Riley R."/>
            <person name="Tritt A."/>
            <person name="Adam C."/>
            <person name="Daum C."/>
            <person name="Floudas D."/>
            <person name="Sun H."/>
            <person name="Yadav J.S."/>
            <person name="Pangilinan J."/>
            <person name="Larsson K.H."/>
            <person name="Matsuura K."/>
            <person name="Barry K."/>
            <person name="Labutti K."/>
            <person name="Kuo R."/>
            <person name="Ohm R.A."/>
            <person name="Bhattacharya S.S."/>
            <person name="Shirouzu T."/>
            <person name="Yoshinaga Y."/>
            <person name="Martin F.M."/>
            <person name="Grigoriev I.V."/>
            <person name="Hibbett D.S."/>
        </authorList>
    </citation>
    <scope>NUCLEOTIDE SEQUENCE [LARGE SCALE GENOMIC DNA]</scope>
    <source>
        <strain evidence="4 5">TUFC12733</strain>
    </source>
</reference>
<name>A0A167FK93_CALVF</name>
<feature type="compositionally biased region" description="Acidic residues" evidence="2">
    <location>
        <begin position="320"/>
        <end position="336"/>
    </location>
</feature>
<organism evidence="4 5">
    <name type="scientific">Calocera viscosa (strain TUFC12733)</name>
    <dbReference type="NCBI Taxonomy" id="1330018"/>
    <lineage>
        <taxon>Eukaryota</taxon>
        <taxon>Fungi</taxon>
        <taxon>Dikarya</taxon>
        <taxon>Basidiomycota</taxon>
        <taxon>Agaricomycotina</taxon>
        <taxon>Dacrymycetes</taxon>
        <taxon>Dacrymycetales</taxon>
        <taxon>Dacrymycetaceae</taxon>
        <taxon>Calocera</taxon>
    </lineage>
</organism>
<dbReference type="Proteomes" id="UP000076738">
    <property type="component" value="Unassembled WGS sequence"/>
</dbReference>